<evidence type="ECO:0000313" key="3">
    <source>
        <dbReference type="Proteomes" id="UP000078561"/>
    </source>
</evidence>
<protein>
    <submittedName>
        <fullName evidence="2">Uncharacterized protein</fullName>
    </submittedName>
</protein>
<organism evidence="2">
    <name type="scientific">Absidia glauca</name>
    <name type="common">Pin mould</name>
    <dbReference type="NCBI Taxonomy" id="4829"/>
    <lineage>
        <taxon>Eukaryota</taxon>
        <taxon>Fungi</taxon>
        <taxon>Fungi incertae sedis</taxon>
        <taxon>Mucoromycota</taxon>
        <taxon>Mucoromycotina</taxon>
        <taxon>Mucoromycetes</taxon>
        <taxon>Mucorales</taxon>
        <taxon>Cunninghamellaceae</taxon>
        <taxon>Absidia</taxon>
    </lineage>
</organism>
<dbReference type="AlphaFoldDB" id="A0A168SG81"/>
<evidence type="ECO:0000313" key="2">
    <source>
        <dbReference type="EMBL" id="SAM08388.1"/>
    </source>
</evidence>
<gene>
    <name evidence="2" type="primary">ABSGL_14051.1 scaffold 14385</name>
</gene>
<evidence type="ECO:0000256" key="1">
    <source>
        <dbReference type="SAM" id="MobiDB-lite"/>
    </source>
</evidence>
<accession>A0A168SG81</accession>
<reference evidence="2" key="1">
    <citation type="submission" date="2016-04" db="EMBL/GenBank/DDBJ databases">
        <authorList>
            <person name="Evans L.H."/>
            <person name="Alamgir A."/>
            <person name="Owens N."/>
            <person name="Weber N.D."/>
            <person name="Virtaneva K."/>
            <person name="Barbian K."/>
            <person name="Babar A."/>
            <person name="Rosenke K."/>
        </authorList>
    </citation>
    <scope>NUCLEOTIDE SEQUENCE [LARGE SCALE GENOMIC DNA]</scope>
    <source>
        <strain evidence="2">CBS 101.48</strain>
    </source>
</reference>
<proteinExistence type="predicted"/>
<keyword evidence="3" id="KW-1185">Reference proteome</keyword>
<sequence>MTITLNVSRRQYNNLREEEKQLLEAAKETRKRRSRRLSEQQEKRLKSKQTPQAYDSVQVPGRQGTLGALLSTIGNTIPIKDSKSKYFAYLDLDGFPDLTKIKSLKAAKRVLNEVGNYTPVQPASNFDKDLDVLQHSSVYVWATSIQSHMLSDAYLRQCSEASLVTKFWGPIFEEYFGYDRDIFLQWGDTLETKNAEMGMMMRLDLRVILTHGETIMEGATGEFARATATTKKKLFGDKLKSVLATKIHLNSMVSEMTQLPAKVIPSINIPIIQIMGFNCHLYSLNLADKGLYCLRNISSCVYPRTLDDMANGKMKKLLECMSLVKEMIYDLKEANNNNSRDTANSMTLIVVRVCHCNKDMEYDSYMIYDIKDFGICSSSDKGSDDDFILVAPLSMSYIVEDVFDGAGTIGV</sequence>
<dbReference type="OrthoDB" id="2290147at2759"/>
<dbReference type="InParanoid" id="A0A168SG81"/>
<dbReference type="EMBL" id="LT554895">
    <property type="protein sequence ID" value="SAM08388.1"/>
    <property type="molecule type" value="Genomic_DNA"/>
</dbReference>
<name>A0A168SG81_ABSGL</name>
<feature type="region of interest" description="Disordered" evidence="1">
    <location>
        <begin position="25"/>
        <end position="53"/>
    </location>
</feature>
<dbReference type="Proteomes" id="UP000078561">
    <property type="component" value="Unassembled WGS sequence"/>
</dbReference>